<evidence type="ECO:0000313" key="2">
    <source>
        <dbReference type="Proteomes" id="UP000492821"/>
    </source>
</evidence>
<protein>
    <submittedName>
        <fullName evidence="3">HMG box domain-containing protein</fullName>
    </submittedName>
</protein>
<accession>A0A7E4VJN2</accession>
<keyword evidence="2" id="KW-1185">Reference proteome</keyword>
<dbReference type="AlphaFoldDB" id="A0A7E4VJN2"/>
<evidence type="ECO:0000256" key="1">
    <source>
        <dbReference type="SAM" id="MobiDB-lite"/>
    </source>
</evidence>
<evidence type="ECO:0000313" key="3">
    <source>
        <dbReference type="WBParaSite" id="Pan_g20957.t1"/>
    </source>
</evidence>
<dbReference type="InterPro" id="IPR036910">
    <property type="entry name" value="HMG_box_dom_sf"/>
</dbReference>
<sequence>MSSIQSEAVQCAHNSNLCDGFVYFFQNKEEQLRQLKPFADKDSVYLTDLIRKAWNSFTDNDKAIYHEEANVTPADLEELIIGEEESDFGDDEDKSPNLENNDNLSPEKKEPFHIDHYDAAFPSIIYIGELNRIIVQDDYFSSNQKEIPRMLLHIGWTQLRQNQREEYIEKSKKGFICRKKGSPYHQIAKAEFDEFVEKIDNKEDQTALDALSKDACPHQDSIFNWHYRAEELFFVLTPSQRDEYYDMGYRHRTSKIARKLFANDKFLEDHVEGSNCMNCNFDHLQAADKKEYLKKATKIVQNCRSNLGNAVLYDMCWGTHAHKPDRRDQHNKSEFDTKLKEYSGKPFIVKQKFELDWLSGADYKELRAYKTFEHEVCTHFKGGLNSDAKWKKWMELTDAQQAQYYKKYLKNTHKTVAMSQYFHKVDPAFDQTNMYCNYCGFDRLDKAEKKDYMKKSKRRVIRIIKKELKESRKRLAKEELEKKSADGPEPLPDSDTTHLYIEDVDVYYVSKMNVHLCDSLEYNAFLPYLKKHIKSFSKDPENQHLPYSRICEKVEQSFWDLLDDKRKPYFDAVIRYVELKKLLEPLSSGDSYCAHVNKNSTLRFYHMSKADQAVYEKQLLEARVKLLRANPDLTDYFYYKRRSRRNIHEPYSHVEDSKDKNCHEKRIPTAFMCYVHAVCPLKKQQDPIFKKNTVYQQKWILGMKWSEFDEKQKAVYYEKQRRVQDRVNVKQFFELFTGLTYDAPEQCDKEIQTSP</sequence>
<dbReference type="Gene3D" id="1.10.30.10">
    <property type="entry name" value="High mobility group box domain"/>
    <property type="match status" value="1"/>
</dbReference>
<dbReference type="WBParaSite" id="Pan_g20957.t1">
    <property type="protein sequence ID" value="Pan_g20957.t1"/>
    <property type="gene ID" value="Pan_g20957"/>
</dbReference>
<organism evidence="2 3">
    <name type="scientific">Panagrellus redivivus</name>
    <name type="common">Microworm</name>
    <dbReference type="NCBI Taxonomy" id="6233"/>
    <lineage>
        <taxon>Eukaryota</taxon>
        <taxon>Metazoa</taxon>
        <taxon>Ecdysozoa</taxon>
        <taxon>Nematoda</taxon>
        <taxon>Chromadorea</taxon>
        <taxon>Rhabditida</taxon>
        <taxon>Tylenchina</taxon>
        <taxon>Panagrolaimomorpha</taxon>
        <taxon>Panagrolaimoidea</taxon>
        <taxon>Panagrolaimidae</taxon>
        <taxon>Panagrellus</taxon>
    </lineage>
</organism>
<dbReference type="SUPFAM" id="SSF47095">
    <property type="entry name" value="HMG-box"/>
    <property type="match status" value="1"/>
</dbReference>
<feature type="region of interest" description="Disordered" evidence="1">
    <location>
        <begin position="86"/>
        <end position="109"/>
    </location>
</feature>
<dbReference type="Proteomes" id="UP000492821">
    <property type="component" value="Unassembled WGS sequence"/>
</dbReference>
<proteinExistence type="predicted"/>
<reference evidence="3" key="2">
    <citation type="submission" date="2020-10" db="UniProtKB">
        <authorList>
            <consortium name="WormBaseParasite"/>
        </authorList>
    </citation>
    <scope>IDENTIFICATION</scope>
</reference>
<name>A0A7E4VJN2_PANRE</name>
<reference evidence="2" key="1">
    <citation type="journal article" date="2013" name="Genetics">
        <title>The draft genome and transcriptome of Panagrellus redivivus are shaped by the harsh demands of a free-living lifestyle.</title>
        <authorList>
            <person name="Srinivasan J."/>
            <person name="Dillman A.R."/>
            <person name="Macchietto M.G."/>
            <person name="Heikkinen L."/>
            <person name="Lakso M."/>
            <person name="Fracchia K.M."/>
            <person name="Antoshechkin I."/>
            <person name="Mortazavi A."/>
            <person name="Wong G."/>
            <person name="Sternberg P.W."/>
        </authorList>
    </citation>
    <scope>NUCLEOTIDE SEQUENCE [LARGE SCALE GENOMIC DNA]</scope>
    <source>
        <strain evidence="2">MT8872</strain>
    </source>
</reference>